<dbReference type="Pfam" id="PF09864">
    <property type="entry name" value="MliC"/>
    <property type="match status" value="1"/>
</dbReference>
<evidence type="ECO:0000256" key="4">
    <source>
        <dbReference type="ARBA" id="ARBA00023288"/>
    </source>
</evidence>
<dbReference type="InterPro" id="IPR038670">
    <property type="entry name" value="HslJ-like_sf"/>
</dbReference>
<keyword evidence="4" id="KW-0449">Lipoprotein</keyword>
<evidence type="ECO:0000259" key="7">
    <source>
        <dbReference type="Pfam" id="PF07007"/>
    </source>
</evidence>
<evidence type="ECO:0000313" key="9">
    <source>
        <dbReference type="EMBL" id="OQW86428.1"/>
    </source>
</evidence>
<dbReference type="Pfam" id="PF03724">
    <property type="entry name" value="META"/>
    <property type="match status" value="1"/>
</dbReference>
<dbReference type="InterPro" id="IPR018660">
    <property type="entry name" value="MliC"/>
</dbReference>
<dbReference type="PANTHER" id="PTHR37549:SF1">
    <property type="entry name" value="LIPOPROTEIN LPRI"/>
    <property type="match status" value="1"/>
</dbReference>
<evidence type="ECO:0000259" key="6">
    <source>
        <dbReference type="Pfam" id="PF03724"/>
    </source>
</evidence>
<organism evidence="9 10">
    <name type="scientific">Rhodoferax ferrireducens</name>
    <dbReference type="NCBI Taxonomy" id="192843"/>
    <lineage>
        <taxon>Bacteria</taxon>
        <taxon>Pseudomonadati</taxon>
        <taxon>Pseudomonadota</taxon>
        <taxon>Betaproteobacteria</taxon>
        <taxon>Burkholderiales</taxon>
        <taxon>Comamonadaceae</taxon>
        <taxon>Rhodoferax</taxon>
    </lineage>
</organism>
<dbReference type="GO" id="GO:0005576">
    <property type="term" value="C:extracellular region"/>
    <property type="evidence" value="ECO:0007669"/>
    <property type="project" value="TreeGrafter"/>
</dbReference>
<protein>
    <recommendedName>
        <fullName evidence="11">DUF306 domain-containing protein</fullName>
    </recommendedName>
</protein>
<feature type="domain" description="Lysozyme inhibitor LprI-like N-terminal" evidence="7">
    <location>
        <begin position="31"/>
        <end position="109"/>
    </location>
</feature>
<evidence type="ECO:0000259" key="8">
    <source>
        <dbReference type="Pfam" id="PF09864"/>
    </source>
</evidence>
<name>A0A1W9KQG3_9BURK</name>
<dbReference type="Gene3D" id="2.40.128.200">
    <property type="match status" value="1"/>
</dbReference>
<evidence type="ECO:0000256" key="2">
    <source>
        <dbReference type="ARBA" id="ARBA00023136"/>
    </source>
</evidence>
<accession>A0A1W9KQG3</accession>
<dbReference type="InterPro" id="IPR009739">
    <property type="entry name" value="LprI-like_N"/>
</dbReference>
<dbReference type="PANTHER" id="PTHR37549">
    <property type="entry name" value="LIPOPROTEIN LPRI"/>
    <property type="match status" value="1"/>
</dbReference>
<comment type="caution">
    <text evidence="9">The sequence shown here is derived from an EMBL/GenBank/DDBJ whole genome shotgun (WGS) entry which is preliminary data.</text>
</comment>
<feature type="chain" id="PRO_5013162466" description="DUF306 domain-containing protein" evidence="5">
    <location>
        <begin position="24"/>
        <end position="337"/>
    </location>
</feature>
<proteinExistence type="predicted"/>
<evidence type="ECO:0000313" key="10">
    <source>
        <dbReference type="Proteomes" id="UP000192505"/>
    </source>
</evidence>
<dbReference type="Proteomes" id="UP000192505">
    <property type="component" value="Unassembled WGS sequence"/>
</dbReference>
<feature type="signal peptide" evidence="5">
    <location>
        <begin position="1"/>
        <end position="23"/>
    </location>
</feature>
<evidence type="ECO:0000256" key="1">
    <source>
        <dbReference type="ARBA" id="ARBA00022729"/>
    </source>
</evidence>
<gene>
    <name evidence="9" type="ORF">BWK72_17605</name>
</gene>
<sequence>MTNIFFQTCALGLALCLGSIAQAASSSFDCAKVRSPSTEASICQDDMLADLDRQMRQVYAAALKKARNERPPLLKAEQRGWIKGRNDCWKSPDQRQCIAESYRLRIAELQARYRLLAPTATVRYACDGNPANEVVATFFNTDPATLIAERGDAVSFMVQQISASGARYQGRNESLWEHQGEATVVWGYGAPEMRCLPVATPKATPAAAPVAADTPAPTLAGTRWQLLAFQSMDDAQGTTRVTEPARYTVNFGADGRAAFRLDCNRGMGSWQANAPDDASGALTFGQIAMTRALCAPGSLDAQLARHLPYVRSFVLKDGHLFMALMADGGIYEWQPVR</sequence>
<reference evidence="9 10" key="1">
    <citation type="submission" date="2017-01" db="EMBL/GenBank/DDBJ databases">
        <title>Novel large sulfur bacteria in the metagenomes of groundwater-fed chemosynthetic microbial mats in the Lake Huron basin.</title>
        <authorList>
            <person name="Sharrar A.M."/>
            <person name="Flood B.E."/>
            <person name="Bailey J.V."/>
            <person name="Jones D.S."/>
            <person name="Biddanda B."/>
            <person name="Ruberg S.A."/>
            <person name="Marcus D.N."/>
            <person name="Dick G.J."/>
        </authorList>
    </citation>
    <scope>NUCLEOTIDE SEQUENCE [LARGE SCALE GENOMIC DNA]</scope>
    <source>
        <strain evidence="9">A7</strain>
    </source>
</reference>
<evidence type="ECO:0000256" key="3">
    <source>
        <dbReference type="ARBA" id="ARBA00023139"/>
    </source>
</evidence>
<evidence type="ECO:0008006" key="11">
    <source>
        <dbReference type="Google" id="ProtNLM"/>
    </source>
</evidence>
<dbReference type="Gene3D" id="1.20.1270.180">
    <property type="match status" value="1"/>
</dbReference>
<dbReference type="SUPFAM" id="SSF141488">
    <property type="entry name" value="YdhA-like"/>
    <property type="match status" value="1"/>
</dbReference>
<dbReference type="EMBL" id="MTEI01000017">
    <property type="protein sequence ID" value="OQW86428.1"/>
    <property type="molecule type" value="Genomic_DNA"/>
</dbReference>
<dbReference type="InterPro" id="IPR052755">
    <property type="entry name" value="Lysozyme_Inhibitor_LprI"/>
</dbReference>
<evidence type="ECO:0000256" key="5">
    <source>
        <dbReference type="SAM" id="SignalP"/>
    </source>
</evidence>
<dbReference type="Pfam" id="PF07007">
    <property type="entry name" value="LprI"/>
    <property type="match status" value="1"/>
</dbReference>
<keyword evidence="3" id="KW-0564">Palmitate</keyword>
<dbReference type="InterPro" id="IPR005184">
    <property type="entry name" value="DUF306_Meta_HslJ"/>
</dbReference>
<dbReference type="AlphaFoldDB" id="A0A1W9KQG3"/>
<keyword evidence="2" id="KW-0472">Membrane</keyword>
<feature type="domain" description="C-type lysozyme inhibitor" evidence="8">
    <location>
        <begin position="124"/>
        <end position="192"/>
    </location>
</feature>
<dbReference type="Gene3D" id="2.40.128.270">
    <property type="match status" value="1"/>
</dbReference>
<feature type="domain" description="DUF306" evidence="6">
    <location>
        <begin position="218"/>
        <end position="323"/>
    </location>
</feature>
<dbReference type="InterPro" id="IPR036328">
    <property type="entry name" value="MliC_sf"/>
</dbReference>
<keyword evidence="1 5" id="KW-0732">Signal</keyword>